<gene>
    <name evidence="2" type="ORF">ACFR99_06615</name>
</gene>
<accession>A0ABD6BE87</accession>
<protein>
    <recommendedName>
        <fullName evidence="4">DUF1102 domain-containing protein</fullName>
    </recommendedName>
</protein>
<dbReference type="AlphaFoldDB" id="A0ABD6BE87"/>
<name>A0ABD6BE87_9EURY</name>
<reference evidence="2 3" key="1">
    <citation type="journal article" date="2019" name="Int. J. Syst. Evol. Microbiol.">
        <title>The Global Catalogue of Microorganisms (GCM) 10K type strain sequencing project: providing services to taxonomists for standard genome sequencing and annotation.</title>
        <authorList>
            <consortium name="The Broad Institute Genomics Platform"/>
            <consortium name="The Broad Institute Genome Sequencing Center for Infectious Disease"/>
            <person name="Wu L."/>
            <person name="Ma J."/>
        </authorList>
    </citation>
    <scope>NUCLEOTIDE SEQUENCE [LARGE SCALE GENOMIC DNA]</scope>
    <source>
        <strain evidence="2 3">CGMCC 1.12230</strain>
    </source>
</reference>
<evidence type="ECO:0000256" key="1">
    <source>
        <dbReference type="SAM" id="MobiDB-lite"/>
    </source>
</evidence>
<evidence type="ECO:0000313" key="2">
    <source>
        <dbReference type="EMBL" id="MFD1563215.1"/>
    </source>
</evidence>
<evidence type="ECO:0000313" key="3">
    <source>
        <dbReference type="Proteomes" id="UP001597076"/>
    </source>
</evidence>
<dbReference type="EMBL" id="JBHUDI010000004">
    <property type="protein sequence ID" value="MFD1563215.1"/>
    <property type="molecule type" value="Genomic_DNA"/>
</dbReference>
<comment type="caution">
    <text evidence="2">The sequence shown here is derived from an EMBL/GenBank/DDBJ whole genome shotgun (WGS) entry which is preliminary data.</text>
</comment>
<keyword evidence="3" id="KW-1185">Reference proteome</keyword>
<evidence type="ECO:0008006" key="4">
    <source>
        <dbReference type="Google" id="ProtNLM"/>
    </source>
</evidence>
<sequence length="215" mass="22234">MNRRNVLLGLGAVVAGGSATLGTGAFSSVDAQRSATIRTVGDAAAFLGIEAHPNRSDDTVSPNDPDDGSEGTPYLTLTGDEMLEFNFDGSGTPSIDGAGLNRIATTEFDDLIEISNQGSQDNVSLDIKLVDSSGSTVDEDNVFDAYASADSTNGNISGGELLAGSASLDADERVAVGFRFDLAATDSLDDSQYTDTAQQDYGENVDSIQITATTQ</sequence>
<organism evidence="2 3">
    <name type="scientific">Haloarchaeobius amylolyticus</name>
    <dbReference type="NCBI Taxonomy" id="1198296"/>
    <lineage>
        <taxon>Archaea</taxon>
        <taxon>Methanobacteriati</taxon>
        <taxon>Methanobacteriota</taxon>
        <taxon>Stenosarchaea group</taxon>
        <taxon>Halobacteria</taxon>
        <taxon>Halobacteriales</taxon>
        <taxon>Halorubellaceae</taxon>
        <taxon>Haloarchaeobius</taxon>
    </lineage>
</organism>
<dbReference type="Proteomes" id="UP001597076">
    <property type="component" value="Unassembled WGS sequence"/>
</dbReference>
<feature type="region of interest" description="Disordered" evidence="1">
    <location>
        <begin position="51"/>
        <end position="73"/>
    </location>
</feature>
<proteinExistence type="predicted"/>